<evidence type="ECO:0000259" key="3">
    <source>
        <dbReference type="PROSITE" id="PS51186"/>
    </source>
</evidence>
<evidence type="ECO:0000313" key="5">
    <source>
        <dbReference type="Proteomes" id="UP000243528"/>
    </source>
</evidence>
<dbReference type="Proteomes" id="UP000243528">
    <property type="component" value="Unassembled WGS sequence"/>
</dbReference>
<dbReference type="InterPro" id="IPR000182">
    <property type="entry name" value="GNAT_dom"/>
</dbReference>
<organism evidence="4 5">
    <name type="scientific">Haloactinopolyspora alba</name>
    <dbReference type="NCBI Taxonomy" id="648780"/>
    <lineage>
        <taxon>Bacteria</taxon>
        <taxon>Bacillati</taxon>
        <taxon>Actinomycetota</taxon>
        <taxon>Actinomycetes</taxon>
        <taxon>Jiangellales</taxon>
        <taxon>Jiangellaceae</taxon>
        <taxon>Haloactinopolyspora</taxon>
    </lineage>
</organism>
<keyword evidence="2" id="KW-0012">Acyltransferase</keyword>
<dbReference type="RefSeq" id="WP_106535860.1">
    <property type="nucleotide sequence ID" value="NZ_ML142898.1"/>
</dbReference>
<reference evidence="4 5" key="1">
    <citation type="submission" date="2018-03" db="EMBL/GenBank/DDBJ databases">
        <title>Genomic Encyclopedia of Archaeal and Bacterial Type Strains, Phase II (KMG-II): from individual species to whole genera.</title>
        <authorList>
            <person name="Goeker M."/>
        </authorList>
    </citation>
    <scope>NUCLEOTIDE SEQUENCE [LARGE SCALE GENOMIC DNA]</scope>
    <source>
        <strain evidence="4 5">DSM 45211</strain>
    </source>
</reference>
<proteinExistence type="predicted"/>
<keyword evidence="5" id="KW-1185">Reference proteome</keyword>
<gene>
    <name evidence="4" type="ORF">CLV30_102249</name>
</gene>
<dbReference type="Gene3D" id="3.40.630.30">
    <property type="match status" value="1"/>
</dbReference>
<dbReference type="GO" id="GO:0016747">
    <property type="term" value="F:acyltransferase activity, transferring groups other than amino-acyl groups"/>
    <property type="evidence" value="ECO:0007669"/>
    <property type="project" value="InterPro"/>
</dbReference>
<keyword evidence="4" id="KW-0689">Ribosomal protein</keyword>
<dbReference type="InterPro" id="IPR016181">
    <property type="entry name" value="Acyl_CoA_acyltransferase"/>
</dbReference>
<dbReference type="InterPro" id="IPR050832">
    <property type="entry name" value="Bact_Acetyltransf"/>
</dbReference>
<dbReference type="OrthoDB" id="9799092at2"/>
<dbReference type="PANTHER" id="PTHR43877:SF2">
    <property type="entry name" value="AMINOALKYLPHOSPHONATE N-ACETYLTRANSFERASE-RELATED"/>
    <property type="match status" value="1"/>
</dbReference>
<protein>
    <submittedName>
        <fullName evidence="4">Ribosomal protein S18 acetylase RimI-like enzyme</fullName>
    </submittedName>
</protein>
<sequence>MIELRVLSPDDWITWRELRLAALADAPYAFGSRLVDWQGEGDHEERWRARLAVPGSYTVAALLDDVPVGCACGMPAGDGGAAELTSMWVSPAVRGRGVGDRLVTAVERWARDVGAAVLRLTVAEGNDAASALYKRHGFRWTGVRRLMPDGVRAELGMEKSLRDPAADET</sequence>
<accession>A0A2P8EBP1</accession>
<dbReference type="AlphaFoldDB" id="A0A2P8EBP1"/>
<dbReference type="Pfam" id="PF00583">
    <property type="entry name" value="Acetyltransf_1"/>
    <property type="match status" value="1"/>
</dbReference>
<name>A0A2P8EBP1_9ACTN</name>
<evidence type="ECO:0000256" key="1">
    <source>
        <dbReference type="ARBA" id="ARBA00022679"/>
    </source>
</evidence>
<evidence type="ECO:0000313" key="4">
    <source>
        <dbReference type="EMBL" id="PSL06860.1"/>
    </source>
</evidence>
<dbReference type="SUPFAM" id="SSF55729">
    <property type="entry name" value="Acyl-CoA N-acyltransferases (Nat)"/>
    <property type="match status" value="1"/>
</dbReference>
<dbReference type="EMBL" id="PYGE01000002">
    <property type="protein sequence ID" value="PSL06860.1"/>
    <property type="molecule type" value="Genomic_DNA"/>
</dbReference>
<dbReference type="CDD" id="cd04301">
    <property type="entry name" value="NAT_SF"/>
    <property type="match status" value="1"/>
</dbReference>
<keyword evidence="1" id="KW-0808">Transferase</keyword>
<comment type="caution">
    <text evidence="4">The sequence shown here is derived from an EMBL/GenBank/DDBJ whole genome shotgun (WGS) entry which is preliminary data.</text>
</comment>
<keyword evidence="4" id="KW-0687">Ribonucleoprotein</keyword>
<evidence type="ECO:0000256" key="2">
    <source>
        <dbReference type="ARBA" id="ARBA00023315"/>
    </source>
</evidence>
<dbReference type="PROSITE" id="PS51186">
    <property type="entry name" value="GNAT"/>
    <property type="match status" value="1"/>
</dbReference>
<dbReference type="PANTHER" id="PTHR43877">
    <property type="entry name" value="AMINOALKYLPHOSPHONATE N-ACETYLTRANSFERASE-RELATED-RELATED"/>
    <property type="match status" value="1"/>
</dbReference>
<dbReference type="GO" id="GO:0005840">
    <property type="term" value="C:ribosome"/>
    <property type="evidence" value="ECO:0007669"/>
    <property type="project" value="UniProtKB-KW"/>
</dbReference>
<feature type="domain" description="N-acetyltransferase" evidence="3">
    <location>
        <begin position="2"/>
        <end position="162"/>
    </location>
</feature>